<accession>A0AAU7FA50</accession>
<protein>
    <recommendedName>
        <fullName evidence="2">HEAT repeat domain-containing protein</fullName>
    </recommendedName>
</protein>
<dbReference type="InterPro" id="IPR011989">
    <property type="entry name" value="ARM-like"/>
</dbReference>
<dbReference type="RefSeq" id="WP_348945266.1">
    <property type="nucleotide sequence ID" value="NZ_CP157355.1"/>
</dbReference>
<evidence type="ECO:0000313" key="1">
    <source>
        <dbReference type="EMBL" id="XBM00940.1"/>
    </source>
</evidence>
<gene>
    <name evidence="1" type="ORF">ABHF33_01255</name>
</gene>
<dbReference type="EMBL" id="CP157355">
    <property type="protein sequence ID" value="XBM00940.1"/>
    <property type="molecule type" value="Genomic_DNA"/>
</dbReference>
<reference evidence="1" key="1">
    <citation type="submission" date="2024-05" db="EMBL/GenBank/DDBJ databases">
        <authorList>
            <person name="Yang L."/>
            <person name="Pan L."/>
        </authorList>
    </citation>
    <scope>NUCLEOTIDE SEQUENCE</scope>
    <source>
        <strain evidence="1">FCG-7</strain>
    </source>
</reference>
<evidence type="ECO:0008006" key="2">
    <source>
        <dbReference type="Google" id="ProtNLM"/>
    </source>
</evidence>
<dbReference type="AlphaFoldDB" id="A0AAU7FA50"/>
<sequence length="432" mass="46508">MHSNLIPALVKRHAGDAAFYWTLHNKSALSPHLQPERLWHFSQLLGAHLEGLQVAGPAGLVILRGELQRWRGAGEAFALAWAAIRLHDEAALAQLLAEIRQQPDSLLRGLISALACLPASDVAPLITAWSQPGAGTVEAVAALRAIALRPDAVAGAPVSVPDHWLQHESPHVRAAACRVAAALPVTPPAALDALRNDADSAVRAEAAIALAHHGLASGAAATLLRSVQEQLAVLASASGWYQQQAQRRLQRWLRHLAWLVPPGHPDVPALLEHLPPRQALHFVLQHGDPALRGFVLRQLEQPEHARLAGWVWQTLTGVDLHANGLLLPEPPYDPDQPLHEANPDADDGLPLPNPAAVRACDAALSLPVGQRLLLGQPHSPENLLMVLHEAPQALRQIATRALRQFAPQHGLNIRAPWWQQHAALAALSGAER</sequence>
<name>A0AAU7FA50_9NEIS</name>
<dbReference type="KEGG" id="cmav:ABHF33_01255"/>
<proteinExistence type="predicted"/>
<organism evidence="1">
    <name type="scientific">Chitinibacter mangrovi</name>
    <dbReference type="NCBI Taxonomy" id="3153927"/>
    <lineage>
        <taxon>Bacteria</taxon>
        <taxon>Pseudomonadati</taxon>
        <taxon>Pseudomonadota</taxon>
        <taxon>Betaproteobacteria</taxon>
        <taxon>Neisseriales</taxon>
        <taxon>Chitinibacteraceae</taxon>
        <taxon>Chitinibacter</taxon>
    </lineage>
</organism>
<dbReference type="Gene3D" id="1.25.10.10">
    <property type="entry name" value="Leucine-rich Repeat Variant"/>
    <property type="match status" value="1"/>
</dbReference>